<sequence>MEKLIFGIILFLIISSFSVSPQDDRRSRRKRLKEVAGTEQVVKDTVQLSDSALAARDSIAFADSVSRADSIELLGKSSLERPAFSTAKDSIIEDFTNGKRMIYYYGDVTVTYGNMKLSADYMEYDLQTQTVFARGTADSTGAVKGLPKMEDNGKTYEMEEVRYNFDTRKARITNMITQEQEGILHGRNIKMMPDQSINITNGKYTVCDCEHPHYYLHLSAAKVMTKPSQKTVFGPAWPVVEDVPMFPVVLPFGFIPKRPDRATGLLMPTFGEESARGFYLRDLGMYFVLGDYFDVSLTGDIYTLGSWAVDLNSRYKVNYKFNGNLSITYSNDQTGEKGSSDFFQTRNFGVRWSHSQDSKARPGTTFSASVNFSSPSNSRYNSTSVTEALQNQISSSISYSKNWNGKMNLSVNALHSQNSRDSSYSFTLPNLTFSVSRFYPFKKKNRVGKAKFYEEFSLGYSTTLQNKINFKASEFNQPGFWDKFQNGMTHNFQIGLPNFSLFKYVTVTPSISYGMNWFFNKTERFYNEETGKVEEKEGGQFSTFGTTHNYSGSVSMSTRLYGMFDFGRHRKIQAIRHVVSPSLSFSFSPEKGTYFNGWRTLTYTDKNGVQHSEDYNIYAGQIYSAPGKGKTASMSLSIGNNVEAKVRDLRDTTGAGTKKIKLIDQLNLSTGYNFLADSLNLSNIGITMSTSVFGKVGISANVNFDPYAIDEKGRKINKFNVQTEGWAKPLRLTNASASVSYSFSGEGKINGNDGSSGTVNSSPADNYMRVYYHPVTGEYIPGGWLYYMNPNAPWSVNINYSYNYSRSYQYSNDHLITNHRHTQTLGLSGNVKITPAMSINLTTGFDLMAMKMTTTQLSATYDLHCFNISVSWVPNGQWESWSFRIAANAAALADLLRFKKSSSYWDNNY</sequence>
<dbReference type="PANTHER" id="PTHR30189">
    <property type="entry name" value="LPS-ASSEMBLY PROTEIN"/>
    <property type="match status" value="1"/>
</dbReference>
<dbReference type="Proteomes" id="UP000725002">
    <property type="component" value="Unassembled WGS sequence"/>
</dbReference>
<evidence type="ECO:0000259" key="1">
    <source>
        <dbReference type="Pfam" id="PF19838"/>
    </source>
</evidence>
<dbReference type="EMBL" id="JADILV010000077">
    <property type="protein sequence ID" value="MBO8484528.1"/>
    <property type="molecule type" value="Genomic_DNA"/>
</dbReference>
<dbReference type="GO" id="GO:1990351">
    <property type="term" value="C:transporter complex"/>
    <property type="evidence" value="ECO:0007669"/>
    <property type="project" value="TreeGrafter"/>
</dbReference>
<dbReference type="GO" id="GO:0009279">
    <property type="term" value="C:cell outer membrane"/>
    <property type="evidence" value="ECO:0007669"/>
    <property type="project" value="TreeGrafter"/>
</dbReference>
<dbReference type="PANTHER" id="PTHR30189:SF1">
    <property type="entry name" value="LPS-ASSEMBLY PROTEIN LPTD"/>
    <property type="match status" value="1"/>
</dbReference>
<feature type="domain" description="LPS-assembly protein LptD central" evidence="1">
    <location>
        <begin position="232"/>
        <end position="707"/>
    </location>
</feature>
<accession>A0A940DTD9</accession>
<evidence type="ECO:0000313" key="3">
    <source>
        <dbReference type="Proteomes" id="UP000725002"/>
    </source>
</evidence>
<reference evidence="2" key="2">
    <citation type="journal article" date="2021" name="PeerJ">
        <title>Extensive microbial diversity within the chicken gut microbiome revealed by metagenomics and culture.</title>
        <authorList>
            <person name="Gilroy R."/>
            <person name="Ravi A."/>
            <person name="Getino M."/>
            <person name="Pursley I."/>
            <person name="Horton D.L."/>
            <person name="Alikhan N.F."/>
            <person name="Baker D."/>
            <person name="Gharbi K."/>
            <person name="Hall N."/>
            <person name="Watson M."/>
            <person name="Adriaenssens E.M."/>
            <person name="Foster-Nyarko E."/>
            <person name="Jarju S."/>
            <person name="Secka A."/>
            <person name="Antonio M."/>
            <person name="Oren A."/>
            <person name="Chaudhuri R.R."/>
            <person name="La Ragione R."/>
            <person name="Hildebrand F."/>
            <person name="Pallen M.J."/>
        </authorList>
    </citation>
    <scope>NUCLEOTIDE SEQUENCE</scope>
    <source>
        <strain evidence="2">G3-8215</strain>
    </source>
</reference>
<name>A0A940DTD9_9BACT</name>
<comment type="caution">
    <text evidence="2">The sequence shown here is derived from an EMBL/GenBank/DDBJ whole genome shotgun (WGS) entry which is preliminary data.</text>
</comment>
<dbReference type="AlphaFoldDB" id="A0A940DTD9"/>
<gene>
    <name evidence="2" type="ORF">IAB75_10535</name>
</gene>
<dbReference type="Gene3D" id="2.60.450.10">
    <property type="entry name" value="Lipopolysaccharide (LPS) transport protein A like domain"/>
    <property type="match status" value="1"/>
</dbReference>
<protein>
    <submittedName>
        <fullName evidence="2">LPS-assembly protein LptD</fullName>
    </submittedName>
</protein>
<evidence type="ECO:0000313" key="2">
    <source>
        <dbReference type="EMBL" id="MBO8484528.1"/>
    </source>
</evidence>
<proteinExistence type="predicted"/>
<dbReference type="InterPro" id="IPR050218">
    <property type="entry name" value="LptD"/>
</dbReference>
<dbReference type="Pfam" id="PF19838">
    <property type="entry name" value="LptD_2"/>
    <property type="match status" value="1"/>
</dbReference>
<dbReference type="InterPro" id="IPR045659">
    <property type="entry name" value="LptD_2"/>
</dbReference>
<reference evidence="2" key="1">
    <citation type="submission" date="2020-10" db="EMBL/GenBank/DDBJ databases">
        <authorList>
            <person name="Gilroy R."/>
        </authorList>
    </citation>
    <scope>NUCLEOTIDE SEQUENCE</scope>
    <source>
        <strain evidence="2">G3-8215</strain>
    </source>
</reference>
<organism evidence="2 3">
    <name type="scientific">Candidatus Cryptobacteroides avicola</name>
    <dbReference type="NCBI Taxonomy" id="2840757"/>
    <lineage>
        <taxon>Bacteria</taxon>
        <taxon>Pseudomonadati</taxon>
        <taxon>Bacteroidota</taxon>
        <taxon>Bacteroidia</taxon>
        <taxon>Bacteroidales</taxon>
        <taxon>Candidatus Cryptobacteroides</taxon>
    </lineage>
</organism>